<name>A0A2U9CDN5_SCOMX</name>
<gene>
    <name evidence="1" type="ORF">SMAX5B_018284</name>
</gene>
<accession>A0A2U9CDN5</accession>
<organism evidence="1 2">
    <name type="scientific">Scophthalmus maximus</name>
    <name type="common">Turbot</name>
    <name type="synonym">Psetta maxima</name>
    <dbReference type="NCBI Taxonomy" id="52904"/>
    <lineage>
        <taxon>Eukaryota</taxon>
        <taxon>Metazoa</taxon>
        <taxon>Chordata</taxon>
        <taxon>Craniata</taxon>
        <taxon>Vertebrata</taxon>
        <taxon>Euteleostomi</taxon>
        <taxon>Actinopterygii</taxon>
        <taxon>Neopterygii</taxon>
        <taxon>Teleostei</taxon>
        <taxon>Neoteleostei</taxon>
        <taxon>Acanthomorphata</taxon>
        <taxon>Carangaria</taxon>
        <taxon>Pleuronectiformes</taxon>
        <taxon>Pleuronectoidei</taxon>
        <taxon>Scophthalmidae</taxon>
        <taxon>Scophthalmus</taxon>
    </lineage>
</organism>
<evidence type="ECO:0000313" key="1">
    <source>
        <dbReference type="EMBL" id="AWP12992.1"/>
    </source>
</evidence>
<dbReference type="EMBL" id="CP026256">
    <property type="protein sequence ID" value="AWP12992.1"/>
    <property type="molecule type" value="Genomic_DNA"/>
</dbReference>
<keyword evidence="2" id="KW-1185">Reference proteome</keyword>
<sequence>MSPLFKNVLILGPTTQPGPRSNRHTRPCSQYTQVTLGAFALEVICICLFVRTVHSCRAPCGRQCCR</sequence>
<dbReference type="AlphaFoldDB" id="A0A2U9CDN5"/>
<dbReference type="Proteomes" id="UP000246464">
    <property type="component" value="Chromosome 14"/>
</dbReference>
<reference evidence="1 2" key="1">
    <citation type="submission" date="2017-12" db="EMBL/GenBank/DDBJ databases">
        <title>Integrating genomic resources of turbot (Scophthalmus maximus) in depth evaluation of genetic and physical mapping variation across individuals.</title>
        <authorList>
            <person name="Martinez P."/>
        </authorList>
    </citation>
    <scope>NUCLEOTIDE SEQUENCE [LARGE SCALE GENOMIC DNA]</scope>
</reference>
<protein>
    <submittedName>
        <fullName evidence="1">Uncharacterized protein</fullName>
    </submittedName>
</protein>
<proteinExistence type="predicted"/>
<evidence type="ECO:0000313" key="2">
    <source>
        <dbReference type="Proteomes" id="UP000246464"/>
    </source>
</evidence>